<feature type="transmembrane region" description="Helical" evidence="5">
    <location>
        <begin position="39"/>
        <end position="60"/>
    </location>
</feature>
<feature type="transmembrane region" description="Helical" evidence="5">
    <location>
        <begin position="155"/>
        <end position="174"/>
    </location>
</feature>
<feature type="transmembrane region" description="Helical" evidence="5">
    <location>
        <begin position="206"/>
        <end position="233"/>
    </location>
</feature>
<keyword evidence="2 5" id="KW-0812">Transmembrane</keyword>
<dbReference type="Proteomes" id="UP001501183">
    <property type="component" value="Unassembled WGS sequence"/>
</dbReference>
<reference evidence="8" key="1">
    <citation type="journal article" date="2019" name="Int. J. Syst. Evol. Microbiol.">
        <title>The Global Catalogue of Microorganisms (GCM) 10K type strain sequencing project: providing services to taxonomists for standard genome sequencing and annotation.</title>
        <authorList>
            <consortium name="The Broad Institute Genomics Platform"/>
            <consortium name="The Broad Institute Genome Sequencing Center for Infectious Disease"/>
            <person name="Wu L."/>
            <person name="Ma J."/>
        </authorList>
    </citation>
    <scope>NUCLEOTIDE SEQUENCE [LARGE SCALE GENOMIC DNA]</scope>
    <source>
        <strain evidence="8">JCM 32206</strain>
    </source>
</reference>
<sequence>MTGMLLVFMLINFGDKAILGLAAKPIMKDLGLTASQYGILSSAFFALFSISAIVVGFVTNRVQTKWVLAVLAVVWALTQLPMLLNVGFVAILVSRVVLGAAEGPANPLAMHAVQKWFPNERRALPCSIINLGASLGVVVLAPLMTSIIIAYGWRLAFFAMFAIGLVWVVAWMVVGREGTYGSAGAAASARPEAEVAAEPPIPYRRLFLCGTSLSVLFSSFAAYWALAIMISWLPVYLEGPLGHSPRATGLLIVLPWGVSGALILAQGFLTDALMRRGVSSRVARGLLGAGCVLTAATAMLLLPVAPAGGLALAAVTVAFAVGGLQFAIGSTMIGEITPVRQRAAVLATMTGLYTTAGLIAPYVTGRLVQAGGGADEAAGFNTAFVVAGVLMLAGGISAALFARPERDAARVRAGSVPHLTPAA</sequence>
<evidence type="ECO:0000256" key="2">
    <source>
        <dbReference type="ARBA" id="ARBA00022692"/>
    </source>
</evidence>
<dbReference type="InterPro" id="IPR020846">
    <property type="entry name" value="MFS_dom"/>
</dbReference>
<feature type="transmembrane region" description="Helical" evidence="5">
    <location>
        <begin position="128"/>
        <end position="149"/>
    </location>
</feature>
<dbReference type="InterPro" id="IPR036259">
    <property type="entry name" value="MFS_trans_sf"/>
</dbReference>
<dbReference type="InterPro" id="IPR050382">
    <property type="entry name" value="MFS_Na/Anion_cotransporter"/>
</dbReference>
<evidence type="ECO:0000256" key="1">
    <source>
        <dbReference type="ARBA" id="ARBA00004651"/>
    </source>
</evidence>
<dbReference type="Pfam" id="PF07690">
    <property type="entry name" value="MFS_1"/>
    <property type="match status" value="1"/>
</dbReference>
<feature type="transmembrane region" description="Helical" evidence="5">
    <location>
        <begin position="66"/>
        <end position="93"/>
    </location>
</feature>
<keyword evidence="8" id="KW-1185">Reference proteome</keyword>
<comment type="subcellular location">
    <subcellularLocation>
        <location evidence="1">Cell membrane</location>
        <topology evidence="1">Multi-pass membrane protein</topology>
    </subcellularLocation>
</comment>
<dbReference type="PANTHER" id="PTHR11662:SF450">
    <property type="entry name" value="BLR1003 PROTEIN"/>
    <property type="match status" value="1"/>
</dbReference>
<dbReference type="PANTHER" id="PTHR11662">
    <property type="entry name" value="SOLUTE CARRIER FAMILY 17"/>
    <property type="match status" value="1"/>
</dbReference>
<accession>A0ABP8PCM5</accession>
<feature type="transmembrane region" description="Helical" evidence="5">
    <location>
        <begin position="311"/>
        <end position="331"/>
    </location>
</feature>
<proteinExistence type="predicted"/>
<feature type="transmembrane region" description="Helical" evidence="5">
    <location>
        <begin position="253"/>
        <end position="274"/>
    </location>
</feature>
<organism evidence="7 8">
    <name type="scientific">Rhodococcus olei</name>
    <dbReference type="NCBI Taxonomy" id="2161675"/>
    <lineage>
        <taxon>Bacteria</taxon>
        <taxon>Bacillati</taxon>
        <taxon>Actinomycetota</taxon>
        <taxon>Actinomycetes</taxon>
        <taxon>Mycobacteriales</taxon>
        <taxon>Nocardiaceae</taxon>
        <taxon>Rhodococcus</taxon>
    </lineage>
</organism>
<dbReference type="Gene3D" id="1.20.1250.20">
    <property type="entry name" value="MFS general substrate transporter like domains"/>
    <property type="match status" value="2"/>
</dbReference>
<evidence type="ECO:0000313" key="8">
    <source>
        <dbReference type="Proteomes" id="UP001501183"/>
    </source>
</evidence>
<name>A0ABP8PCM5_9NOCA</name>
<evidence type="ECO:0000256" key="4">
    <source>
        <dbReference type="ARBA" id="ARBA00023136"/>
    </source>
</evidence>
<evidence type="ECO:0000259" key="6">
    <source>
        <dbReference type="PROSITE" id="PS50850"/>
    </source>
</evidence>
<keyword evidence="3 5" id="KW-1133">Transmembrane helix</keyword>
<gene>
    <name evidence="7" type="ORF">GCM10023094_41050</name>
</gene>
<dbReference type="InterPro" id="IPR011701">
    <property type="entry name" value="MFS"/>
</dbReference>
<evidence type="ECO:0000256" key="5">
    <source>
        <dbReference type="SAM" id="Phobius"/>
    </source>
</evidence>
<feature type="transmembrane region" description="Helical" evidence="5">
    <location>
        <begin position="343"/>
        <end position="363"/>
    </location>
</feature>
<feature type="domain" description="Major facilitator superfamily (MFS) profile" evidence="6">
    <location>
        <begin position="1"/>
        <end position="406"/>
    </location>
</feature>
<dbReference type="PROSITE" id="PS50850">
    <property type="entry name" value="MFS"/>
    <property type="match status" value="1"/>
</dbReference>
<evidence type="ECO:0000256" key="3">
    <source>
        <dbReference type="ARBA" id="ARBA00022989"/>
    </source>
</evidence>
<feature type="transmembrane region" description="Helical" evidence="5">
    <location>
        <begin position="383"/>
        <end position="402"/>
    </location>
</feature>
<evidence type="ECO:0000313" key="7">
    <source>
        <dbReference type="EMBL" id="GAA4485738.1"/>
    </source>
</evidence>
<dbReference type="SUPFAM" id="SSF103473">
    <property type="entry name" value="MFS general substrate transporter"/>
    <property type="match status" value="1"/>
</dbReference>
<feature type="transmembrane region" description="Helical" evidence="5">
    <location>
        <begin position="286"/>
        <end position="305"/>
    </location>
</feature>
<protein>
    <submittedName>
        <fullName evidence="7">MFS transporter</fullName>
    </submittedName>
</protein>
<dbReference type="EMBL" id="BAABFB010000063">
    <property type="protein sequence ID" value="GAA4485738.1"/>
    <property type="molecule type" value="Genomic_DNA"/>
</dbReference>
<comment type="caution">
    <text evidence="7">The sequence shown here is derived from an EMBL/GenBank/DDBJ whole genome shotgun (WGS) entry which is preliminary data.</text>
</comment>
<keyword evidence="4 5" id="KW-0472">Membrane</keyword>